<organism evidence="1 2">
    <name type="scientific">Dictyobacter alpinus</name>
    <dbReference type="NCBI Taxonomy" id="2014873"/>
    <lineage>
        <taxon>Bacteria</taxon>
        <taxon>Bacillati</taxon>
        <taxon>Chloroflexota</taxon>
        <taxon>Ktedonobacteria</taxon>
        <taxon>Ktedonobacterales</taxon>
        <taxon>Dictyobacteraceae</taxon>
        <taxon>Dictyobacter</taxon>
    </lineage>
</organism>
<comment type="caution">
    <text evidence="1">The sequence shown here is derived from an EMBL/GenBank/DDBJ whole genome shotgun (WGS) entry which is preliminary data.</text>
</comment>
<accession>A0A402BLL2</accession>
<sequence>MIEFKDAGVLIKLLADGKNLAATLAYDIEHAKSSACLLLAQHPQFDSVVLCPYLDAPEPALQSINDL</sequence>
<protein>
    <submittedName>
        <fullName evidence="1">Uncharacterized protein</fullName>
    </submittedName>
</protein>
<evidence type="ECO:0000313" key="2">
    <source>
        <dbReference type="Proteomes" id="UP000287171"/>
    </source>
</evidence>
<gene>
    <name evidence="1" type="ORF">KDA_77180</name>
</gene>
<dbReference type="Proteomes" id="UP000287171">
    <property type="component" value="Unassembled WGS sequence"/>
</dbReference>
<reference evidence="2" key="1">
    <citation type="submission" date="2018-12" db="EMBL/GenBank/DDBJ databases">
        <title>Tengunoibacter tsumagoiensis gen. nov., sp. nov., Dictyobacter kobayashii sp. nov., D. alpinus sp. nov., and D. joshuensis sp. nov. and description of Dictyobacteraceae fam. nov. within the order Ktedonobacterales isolated from Tengu-no-mugimeshi.</title>
        <authorList>
            <person name="Wang C.M."/>
            <person name="Zheng Y."/>
            <person name="Sakai Y."/>
            <person name="Toyoda A."/>
            <person name="Minakuchi Y."/>
            <person name="Abe K."/>
            <person name="Yokota A."/>
            <person name="Yabe S."/>
        </authorList>
    </citation>
    <scope>NUCLEOTIDE SEQUENCE [LARGE SCALE GENOMIC DNA]</scope>
    <source>
        <strain evidence="2">Uno16</strain>
    </source>
</reference>
<dbReference type="RefSeq" id="WP_126632221.1">
    <property type="nucleotide sequence ID" value="NZ_BIFT01000004.1"/>
</dbReference>
<dbReference type="EMBL" id="BIFT01000004">
    <property type="protein sequence ID" value="GCE32234.1"/>
    <property type="molecule type" value="Genomic_DNA"/>
</dbReference>
<name>A0A402BLL2_9CHLR</name>
<keyword evidence="2" id="KW-1185">Reference proteome</keyword>
<evidence type="ECO:0000313" key="1">
    <source>
        <dbReference type="EMBL" id="GCE32234.1"/>
    </source>
</evidence>
<dbReference type="AlphaFoldDB" id="A0A402BLL2"/>
<proteinExistence type="predicted"/>